<evidence type="ECO:0000313" key="1">
    <source>
        <dbReference type="EMBL" id="KAA2238798.1"/>
    </source>
</evidence>
<sequence length="222" mass="24166">MASKQKKRFKNNPKYVRVRENAAEFGHSGETGKMLFDSARAMSHIANDKETFSRVVEVMKKVINADRLSDRGMRTITSGGIPLLRGFNFNKGAKLSSILFAPFSAVIDRAAGTATINIPDFIPERMMKRPLGATHVTILSGVAEIDFVTGAKTVNTLESQELALGMATVPAITLSNAFAAGTTRPVFLFLGLRFSIDTNDKDYELKTQSFNALSIVEISTAA</sequence>
<evidence type="ECO:0000313" key="2">
    <source>
        <dbReference type="Proteomes" id="UP000324611"/>
    </source>
</evidence>
<dbReference type="AlphaFoldDB" id="A0A5B2VJD7"/>
<reference evidence="1 2" key="2">
    <citation type="submission" date="2019-09" db="EMBL/GenBank/DDBJ databases">
        <authorList>
            <person name="Jin C."/>
        </authorList>
    </citation>
    <scope>NUCLEOTIDE SEQUENCE [LARGE SCALE GENOMIC DNA]</scope>
    <source>
        <strain evidence="1 2">BN140078</strain>
    </source>
</reference>
<organism evidence="1 2">
    <name type="scientific">Chitinophaga agrisoli</name>
    <dbReference type="NCBI Taxonomy" id="2607653"/>
    <lineage>
        <taxon>Bacteria</taxon>
        <taxon>Pseudomonadati</taxon>
        <taxon>Bacteroidota</taxon>
        <taxon>Chitinophagia</taxon>
        <taxon>Chitinophagales</taxon>
        <taxon>Chitinophagaceae</taxon>
        <taxon>Chitinophaga</taxon>
    </lineage>
</organism>
<comment type="caution">
    <text evidence="1">The sequence shown here is derived from an EMBL/GenBank/DDBJ whole genome shotgun (WGS) entry which is preliminary data.</text>
</comment>
<reference evidence="1 2" key="1">
    <citation type="submission" date="2019-09" db="EMBL/GenBank/DDBJ databases">
        <title>Chitinophaga ginsengihumi sp. nov., isolated from soil of ginseng rhizosphere.</title>
        <authorList>
            <person name="Lee J."/>
        </authorList>
    </citation>
    <scope>NUCLEOTIDE SEQUENCE [LARGE SCALE GENOMIC DNA]</scope>
    <source>
        <strain evidence="1 2">BN140078</strain>
    </source>
</reference>
<name>A0A5B2VJD7_9BACT</name>
<dbReference type="RefSeq" id="WP_149839977.1">
    <property type="nucleotide sequence ID" value="NZ_VUOC01000004.1"/>
</dbReference>
<proteinExistence type="predicted"/>
<accession>A0A5B2VJD7</accession>
<protein>
    <submittedName>
        <fullName evidence="1">Uncharacterized protein</fullName>
    </submittedName>
</protein>
<keyword evidence="2" id="KW-1185">Reference proteome</keyword>
<dbReference type="EMBL" id="VUOC01000004">
    <property type="protein sequence ID" value="KAA2238798.1"/>
    <property type="molecule type" value="Genomic_DNA"/>
</dbReference>
<dbReference type="Proteomes" id="UP000324611">
    <property type="component" value="Unassembled WGS sequence"/>
</dbReference>
<gene>
    <name evidence="1" type="ORF">F0L74_21530</name>
</gene>